<reference evidence="3 4" key="1">
    <citation type="submission" date="2015-01" db="EMBL/GenBank/DDBJ databases">
        <title>The Genome Sequence of Capronia semiimmersa CBS27337.</title>
        <authorList>
            <consortium name="The Broad Institute Genomics Platform"/>
            <person name="Cuomo C."/>
            <person name="de Hoog S."/>
            <person name="Gorbushina A."/>
            <person name="Stielow B."/>
            <person name="Teixiera M."/>
            <person name="Abouelleil A."/>
            <person name="Chapman S.B."/>
            <person name="Priest M."/>
            <person name="Young S.K."/>
            <person name="Wortman J."/>
            <person name="Nusbaum C."/>
            <person name="Birren B."/>
        </authorList>
    </citation>
    <scope>NUCLEOTIDE SEQUENCE [LARGE SCALE GENOMIC DNA]</scope>
    <source>
        <strain evidence="3 4">CBS 27337</strain>
    </source>
</reference>
<feature type="transmembrane region" description="Helical" evidence="2">
    <location>
        <begin position="114"/>
        <end position="137"/>
    </location>
</feature>
<dbReference type="HOGENOM" id="CLU_1323625_0_0_1"/>
<feature type="region of interest" description="Disordered" evidence="1">
    <location>
        <begin position="146"/>
        <end position="170"/>
    </location>
</feature>
<dbReference type="Proteomes" id="UP000054266">
    <property type="component" value="Unassembled WGS sequence"/>
</dbReference>
<keyword evidence="4" id="KW-1185">Reference proteome</keyword>
<evidence type="ECO:0000313" key="4">
    <source>
        <dbReference type="Proteomes" id="UP000054266"/>
    </source>
</evidence>
<dbReference type="AlphaFoldDB" id="A0A0D2E3A1"/>
<dbReference type="EMBL" id="KN846958">
    <property type="protein sequence ID" value="KIW68822.1"/>
    <property type="molecule type" value="Genomic_DNA"/>
</dbReference>
<organism evidence="3 4">
    <name type="scientific">Phialophora macrospora</name>
    <dbReference type="NCBI Taxonomy" id="1851006"/>
    <lineage>
        <taxon>Eukaryota</taxon>
        <taxon>Fungi</taxon>
        <taxon>Dikarya</taxon>
        <taxon>Ascomycota</taxon>
        <taxon>Pezizomycotina</taxon>
        <taxon>Eurotiomycetes</taxon>
        <taxon>Chaetothyriomycetidae</taxon>
        <taxon>Chaetothyriales</taxon>
        <taxon>Herpotrichiellaceae</taxon>
        <taxon>Phialophora</taxon>
    </lineage>
</organism>
<dbReference type="STRING" id="5601.A0A0D2E3A1"/>
<sequence>MAVIEQRQPDDAGQGQWLSYTTSSSAPPVWTTTTTNAWVPSSYTTETGWVTSYTTTTECDCDWVTITTSSSWCPTPIIIVTQTPTTTSLIPIVTTSPASAIVVDHRSHGLSPGAVGGIVVGVFFGVLLLFLLCLCCFRSFWGGRRRRRYGSDSSSSSSSDRPRRKPPIVIMDPYPRRPEANLTFVGGGNYPGTRVMVTKTQKIFIRPPPTRQVRTVRESRREKIVVVEDD</sequence>
<name>A0A0D2E3A1_9EURO</name>
<accession>A0A0D2E3A1</accession>
<protein>
    <submittedName>
        <fullName evidence="3">Uncharacterized protein</fullName>
    </submittedName>
</protein>
<evidence type="ECO:0000313" key="3">
    <source>
        <dbReference type="EMBL" id="KIW68822.1"/>
    </source>
</evidence>
<proteinExistence type="predicted"/>
<keyword evidence="2" id="KW-0472">Membrane</keyword>
<feature type="region of interest" description="Disordered" evidence="1">
    <location>
        <begin position="1"/>
        <end position="27"/>
    </location>
</feature>
<evidence type="ECO:0000256" key="1">
    <source>
        <dbReference type="SAM" id="MobiDB-lite"/>
    </source>
</evidence>
<feature type="compositionally biased region" description="Polar residues" evidence="1">
    <location>
        <begin position="16"/>
        <end position="27"/>
    </location>
</feature>
<keyword evidence="2" id="KW-1133">Transmembrane helix</keyword>
<keyword evidence="2" id="KW-0812">Transmembrane</keyword>
<evidence type="ECO:0000256" key="2">
    <source>
        <dbReference type="SAM" id="Phobius"/>
    </source>
</evidence>
<gene>
    <name evidence="3" type="ORF">PV04_04742</name>
</gene>